<reference evidence="1" key="1">
    <citation type="journal article" date="2015" name="ISME J.">
        <title>Draft Genome Sequence of Streptomyces incarnatus NRRL8089, which Produces the Nucleoside Antibiotic Sinefungin.</title>
        <authorList>
            <person name="Oshima K."/>
            <person name="Hattori M."/>
            <person name="Shimizu H."/>
            <person name="Fukuda K."/>
            <person name="Nemoto M."/>
            <person name="Inagaki K."/>
            <person name="Tamura T."/>
        </authorList>
    </citation>
    <scope>NUCLEOTIDE SEQUENCE</scope>
    <source>
        <strain evidence="1">FACHB-1375</strain>
    </source>
</reference>
<protein>
    <submittedName>
        <fullName evidence="1">Uncharacterized protein</fullName>
    </submittedName>
</protein>
<accession>A0A926VGC6</accession>
<evidence type="ECO:0000313" key="2">
    <source>
        <dbReference type="Proteomes" id="UP000641646"/>
    </source>
</evidence>
<gene>
    <name evidence="1" type="ORF">H6G03_16315</name>
</gene>
<dbReference type="Proteomes" id="UP000641646">
    <property type="component" value="Unassembled WGS sequence"/>
</dbReference>
<sequence>MDQTIPALLQVFKSTPTLFPAKTIQDLDRKLAGLENENIHIVTKEIKEWVSKQTRPIKENVTLFAQSFREIKNVRKVEASEEEMLQNRFRELRDAVKSKLNPPQTSQTNS</sequence>
<comment type="caution">
    <text evidence="1">The sequence shown here is derived from an EMBL/GenBank/DDBJ whole genome shotgun (WGS) entry which is preliminary data.</text>
</comment>
<organism evidence="1 2">
    <name type="scientific">Aerosakkonema funiforme FACHB-1375</name>
    <dbReference type="NCBI Taxonomy" id="2949571"/>
    <lineage>
        <taxon>Bacteria</taxon>
        <taxon>Bacillati</taxon>
        <taxon>Cyanobacteriota</taxon>
        <taxon>Cyanophyceae</taxon>
        <taxon>Oscillatoriophycideae</taxon>
        <taxon>Aerosakkonematales</taxon>
        <taxon>Aerosakkonemataceae</taxon>
        <taxon>Aerosakkonema</taxon>
    </lineage>
</organism>
<proteinExistence type="predicted"/>
<evidence type="ECO:0000313" key="1">
    <source>
        <dbReference type="EMBL" id="MBD2182643.1"/>
    </source>
</evidence>
<keyword evidence="2" id="KW-1185">Reference proteome</keyword>
<dbReference type="RefSeq" id="WP_190465567.1">
    <property type="nucleotide sequence ID" value="NZ_JACJPW010000040.1"/>
</dbReference>
<dbReference type="AlphaFoldDB" id="A0A926VGC6"/>
<dbReference type="EMBL" id="JACJPW010000040">
    <property type="protein sequence ID" value="MBD2182643.1"/>
    <property type="molecule type" value="Genomic_DNA"/>
</dbReference>
<name>A0A926VGC6_9CYAN</name>
<reference evidence="1" key="2">
    <citation type="submission" date="2020-08" db="EMBL/GenBank/DDBJ databases">
        <authorList>
            <person name="Chen M."/>
            <person name="Teng W."/>
            <person name="Zhao L."/>
            <person name="Hu C."/>
            <person name="Zhou Y."/>
            <person name="Han B."/>
            <person name="Song L."/>
            <person name="Shu W."/>
        </authorList>
    </citation>
    <scope>NUCLEOTIDE SEQUENCE</scope>
    <source>
        <strain evidence="1">FACHB-1375</strain>
    </source>
</reference>